<accession>A0ABT9E4G9</accession>
<sequence length="199" mass="21379">MASIPTYTAEQFAQAFLNLLPTGKAWPKETESNLTRTAAALVPVYVTNSHSAGNLLVDTFPSSTIELLPEWEASLGLPDECQGPAPTLQARRAQVVARFIDSGGQSLQHFIDIAAALGYPITITEYEPSRAGAMRAGQPLMAEGMQFVMRINAALLNIRHFTAGSSTAGEPLTSFGNDVLVCELTRIAPAHTRPVFSYT</sequence>
<evidence type="ECO:0000313" key="1">
    <source>
        <dbReference type="EMBL" id="MDO9711041.1"/>
    </source>
</evidence>
<proteinExistence type="predicted"/>
<reference evidence="1 2" key="1">
    <citation type="submission" date="2023-08" db="EMBL/GenBank/DDBJ databases">
        <title>The draft genome sequence of Paracraurococcus sp. LOR1-02.</title>
        <authorList>
            <person name="Kingkaew E."/>
            <person name="Tanasupawat S."/>
        </authorList>
    </citation>
    <scope>NUCLEOTIDE SEQUENCE [LARGE SCALE GENOMIC DNA]</scope>
    <source>
        <strain evidence="1 2">LOR1-02</strain>
    </source>
</reference>
<dbReference type="RefSeq" id="WP_305105899.1">
    <property type="nucleotide sequence ID" value="NZ_JAUTWS010000023.1"/>
</dbReference>
<protein>
    <submittedName>
        <fullName evidence="1">DUF2313 domain-containing protein</fullName>
    </submittedName>
</protein>
<evidence type="ECO:0000313" key="2">
    <source>
        <dbReference type="Proteomes" id="UP001243009"/>
    </source>
</evidence>
<dbReference type="Proteomes" id="UP001243009">
    <property type="component" value="Unassembled WGS sequence"/>
</dbReference>
<dbReference type="EMBL" id="JAUTWS010000023">
    <property type="protein sequence ID" value="MDO9711041.1"/>
    <property type="molecule type" value="Genomic_DNA"/>
</dbReference>
<organism evidence="1 2">
    <name type="scientific">Paracraurococcus lichenis</name>
    <dbReference type="NCBI Taxonomy" id="3064888"/>
    <lineage>
        <taxon>Bacteria</taxon>
        <taxon>Pseudomonadati</taxon>
        <taxon>Pseudomonadota</taxon>
        <taxon>Alphaproteobacteria</taxon>
        <taxon>Acetobacterales</taxon>
        <taxon>Roseomonadaceae</taxon>
        <taxon>Paracraurococcus</taxon>
    </lineage>
</organism>
<dbReference type="InterPro" id="IPR018755">
    <property type="entry name" value="Phage_Mu_Gp48"/>
</dbReference>
<gene>
    <name evidence="1" type="ORF">Q7A36_22000</name>
</gene>
<dbReference type="Pfam" id="PF10076">
    <property type="entry name" value="Phage_Mu_Gp48"/>
    <property type="match status" value="1"/>
</dbReference>
<comment type="caution">
    <text evidence="1">The sequence shown here is derived from an EMBL/GenBank/DDBJ whole genome shotgun (WGS) entry which is preliminary data.</text>
</comment>
<name>A0ABT9E4G9_9PROT</name>
<keyword evidence="2" id="KW-1185">Reference proteome</keyword>